<keyword evidence="2" id="KW-1185">Reference proteome</keyword>
<evidence type="ECO:0000313" key="2">
    <source>
        <dbReference type="Proteomes" id="UP000276133"/>
    </source>
</evidence>
<name>A0A3M7S854_BRAPC</name>
<protein>
    <submittedName>
        <fullName evidence="1">Uncharacterized protein</fullName>
    </submittedName>
</protein>
<comment type="caution">
    <text evidence="1">The sequence shown here is derived from an EMBL/GenBank/DDBJ whole genome shotgun (WGS) entry which is preliminary data.</text>
</comment>
<evidence type="ECO:0000313" key="1">
    <source>
        <dbReference type="EMBL" id="RNA31758.1"/>
    </source>
</evidence>
<accession>A0A3M7S854</accession>
<sequence length="70" mass="8120">MDLTESSTSVLNVQNHLNDATSLIKGAEWTKLRTVDFEIILVEFVCSPNNFNDVNNFWKNMAYMLFNIDF</sequence>
<reference evidence="1 2" key="1">
    <citation type="journal article" date="2018" name="Sci. Rep.">
        <title>Genomic signatures of local adaptation to the degree of environmental predictability in rotifers.</title>
        <authorList>
            <person name="Franch-Gras L."/>
            <person name="Hahn C."/>
            <person name="Garcia-Roger E.M."/>
            <person name="Carmona M.J."/>
            <person name="Serra M."/>
            <person name="Gomez A."/>
        </authorList>
    </citation>
    <scope>NUCLEOTIDE SEQUENCE [LARGE SCALE GENOMIC DNA]</scope>
    <source>
        <strain evidence="1">HYR1</strain>
    </source>
</reference>
<dbReference type="Proteomes" id="UP000276133">
    <property type="component" value="Unassembled WGS sequence"/>
</dbReference>
<proteinExistence type="predicted"/>
<dbReference type="EMBL" id="REGN01001901">
    <property type="protein sequence ID" value="RNA31758.1"/>
    <property type="molecule type" value="Genomic_DNA"/>
</dbReference>
<dbReference type="AlphaFoldDB" id="A0A3M7S854"/>
<gene>
    <name evidence="1" type="ORF">BpHYR1_023523</name>
</gene>
<organism evidence="1 2">
    <name type="scientific">Brachionus plicatilis</name>
    <name type="common">Marine rotifer</name>
    <name type="synonym">Brachionus muelleri</name>
    <dbReference type="NCBI Taxonomy" id="10195"/>
    <lineage>
        <taxon>Eukaryota</taxon>
        <taxon>Metazoa</taxon>
        <taxon>Spiralia</taxon>
        <taxon>Gnathifera</taxon>
        <taxon>Rotifera</taxon>
        <taxon>Eurotatoria</taxon>
        <taxon>Monogononta</taxon>
        <taxon>Pseudotrocha</taxon>
        <taxon>Ploima</taxon>
        <taxon>Brachionidae</taxon>
        <taxon>Brachionus</taxon>
    </lineage>
</organism>